<dbReference type="GO" id="GO:0046872">
    <property type="term" value="F:metal ion binding"/>
    <property type="evidence" value="ECO:0007669"/>
    <property type="project" value="UniProtKB-KW"/>
</dbReference>
<sequence>MAAVTAQSPPREIFRAYDIRGVLDRQLTGDMIRMIGRAIGTEALNRGDRILMVGRDCRASSPGLHEALISGARSAGIDVVDLGVVSTPMVYFACCEWGPCAGAMITASHNPIEYNGVKVVFGGVSADSETIQELRRRILDGDLASGAGALRQAKIQEHYRARILSTIHLARPLRLVVDCGNATLSELAPELFSALGCQVIALDCDAAAGMGERVPDPARPACLRALATRVCAEGADLGLGFDGDGDRLGVIDAGGQFIAADRVLMLLAADVLARHPGTEVIFDIKCSRHLAAVVRRAGGQPVLCRSGHAPLKARLRASSAQLAGELSGHIMFKDRWLGFDDALYAGARLVEVLTREQQSSDRVFAALPGGIATPELAIPCAEGAAERIMARLLPLAAQLGNLEVLTLDGLRLESADAWGLVRSSNTLPQLVLRFEGDDHRALAAMQARFRVLLERAAPGLPLPF</sequence>
<comment type="caution">
    <text evidence="14">The sequence shown here is derived from an EMBL/GenBank/DDBJ whole genome shotgun (WGS) entry which is preliminary data.</text>
</comment>
<dbReference type="EMBL" id="NRSD01000001">
    <property type="protein sequence ID" value="MBK1643256.1"/>
    <property type="molecule type" value="Genomic_DNA"/>
</dbReference>
<proteinExistence type="inferred from homology"/>
<dbReference type="InterPro" id="IPR016055">
    <property type="entry name" value="A-D-PHexomutase_a/b/a-I/II/III"/>
</dbReference>
<dbReference type="SUPFAM" id="SSF55957">
    <property type="entry name" value="Phosphoglucomutase, C-terminal domain"/>
    <property type="match status" value="1"/>
</dbReference>
<evidence type="ECO:0000256" key="8">
    <source>
        <dbReference type="ARBA" id="ARBA00022842"/>
    </source>
</evidence>
<evidence type="ECO:0000313" key="14">
    <source>
        <dbReference type="EMBL" id="MBK1643256.1"/>
    </source>
</evidence>
<dbReference type="InterPro" id="IPR005845">
    <property type="entry name" value="A-D-PHexomutase_a/b/a-II"/>
</dbReference>
<dbReference type="RefSeq" id="WP_200386044.1">
    <property type="nucleotide sequence ID" value="NZ_NRSD01000001.1"/>
</dbReference>
<gene>
    <name evidence="14" type="ORF">CKO25_01020</name>
</gene>
<dbReference type="InterPro" id="IPR005844">
    <property type="entry name" value="A-D-PHexomutase_a/b/a-I"/>
</dbReference>
<dbReference type="PRINTS" id="PR00509">
    <property type="entry name" value="PGMPMM"/>
</dbReference>
<evidence type="ECO:0000256" key="3">
    <source>
        <dbReference type="ARBA" id="ARBA00004699"/>
    </source>
</evidence>
<dbReference type="Pfam" id="PF00408">
    <property type="entry name" value="PGM_PMM_IV"/>
    <property type="match status" value="1"/>
</dbReference>
<keyword evidence="8" id="KW-0460">Magnesium</keyword>
<dbReference type="Pfam" id="PF02879">
    <property type="entry name" value="PGM_PMM_II"/>
    <property type="match status" value="1"/>
</dbReference>
<evidence type="ECO:0000256" key="7">
    <source>
        <dbReference type="ARBA" id="ARBA00022723"/>
    </source>
</evidence>
<evidence type="ECO:0000256" key="5">
    <source>
        <dbReference type="ARBA" id="ARBA00012730"/>
    </source>
</evidence>
<dbReference type="AlphaFoldDB" id="A0A9X0WEW9"/>
<dbReference type="SUPFAM" id="SSF53738">
    <property type="entry name" value="Phosphoglucomutase, first 3 domains"/>
    <property type="match status" value="3"/>
</dbReference>
<evidence type="ECO:0000259" key="13">
    <source>
        <dbReference type="Pfam" id="PF02880"/>
    </source>
</evidence>
<feature type="domain" description="Alpha-D-phosphohexomutase C-terminal" evidence="10">
    <location>
        <begin position="378"/>
        <end position="449"/>
    </location>
</feature>
<dbReference type="InterPro" id="IPR005843">
    <property type="entry name" value="A-D-PHexomutase_C"/>
</dbReference>
<protein>
    <recommendedName>
        <fullName evidence="5">phosphomannomutase</fullName>
        <ecNumber evidence="5">5.4.2.8</ecNumber>
    </recommendedName>
</protein>
<evidence type="ECO:0000256" key="9">
    <source>
        <dbReference type="ARBA" id="ARBA00023235"/>
    </source>
</evidence>
<organism evidence="14 15">
    <name type="scientific">Thiocapsa imhoffii</name>
    <dbReference type="NCBI Taxonomy" id="382777"/>
    <lineage>
        <taxon>Bacteria</taxon>
        <taxon>Pseudomonadati</taxon>
        <taxon>Pseudomonadota</taxon>
        <taxon>Gammaproteobacteria</taxon>
        <taxon>Chromatiales</taxon>
        <taxon>Chromatiaceae</taxon>
        <taxon>Thiocapsa</taxon>
    </lineage>
</organism>
<name>A0A9X0WEW9_9GAMM</name>
<dbReference type="Proteomes" id="UP001138802">
    <property type="component" value="Unassembled WGS sequence"/>
</dbReference>
<dbReference type="GO" id="GO:0004615">
    <property type="term" value="F:phosphomannomutase activity"/>
    <property type="evidence" value="ECO:0007669"/>
    <property type="project" value="UniProtKB-EC"/>
</dbReference>
<accession>A0A9X0WEW9</accession>
<feature type="domain" description="Alpha-D-phosphohexomutase alpha/beta/alpha" evidence="13">
    <location>
        <begin position="261"/>
        <end position="366"/>
    </location>
</feature>
<dbReference type="Gene3D" id="3.30.310.50">
    <property type="entry name" value="Alpha-D-phosphohexomutase, C-terminal domain"/>
    <property type="match status" value="1"/>
</dbReference>
<dbReference type="InterPro" id="IPR005841">
    <property type="entry name" value="Alpha-D-phosphohexomutase_SF"/>
</dbReference>
<dbReference type="Pfam" id="PF02880">
    <property type="entry name" value="PGM_PMM_III"/>
    <property type="match status" value="1"/>
</dbReference>
<dbReference type="Pfam" id="PF02878">
    <property type="entry name" value="PGM_PMM_I"/>
    <property type="match status" value="1"/>
</dbReference>
<evidence type="ECO:0000259" key="10">
    <source>
        <dbReference type="Pfam" id="PF00408"/>
    </source>
</evidence>
<dbReference type="Gene3D" id="3.40.120.10">
    <property type="entry name" value="Alpha-D-Glucose-1,6-Bisphosphate, subunit A, domain 3"/>
    <property type="match status" value="3"/>
</dbReference>
<evidence type="ECO:0000259" key="11">
    <source>
        <dbReference type="Pfam" id="PF02878"/>
    </source>
</evidence>
<dbReference type="PANTHER" id="PTHR43771:SF2">
    <property type="entry name" value="PHOSPHOMANNOMUTASE_PHOSPHOGLUCOMUTASE"/>
    <property type="match status" value="1"/>
</dbReference>
<comment type="similarity">
    <text evidence="4">Belongs to the phosphohexose mutase family.</text>
</comment>
<comment type="catalytic activity">
    <reaction evidence="1">
        <text>alpha-D-mannose 1-phosphate = D-mannose 6-phosphate</text>
        <dbReference type="Rhea" id="RHEA:11140"/>
        <dbReference type="ChEBI" id="CHEBI:58409"/>
        <dbReference type="ChEBI" id="CHEBI:58735"/>
        <dbReference type="EC" id="5.4.2.8"/>
    </reaction>
</comment>
<comment type="pathway">
    <text evidence="3">Nucleotide-sugar biosynthesis; GDP-alpha-D-mannose biosynthesis; alpha-D-mannose 1-phosphate from D-fructose 6-phosphate: step 2/2.</text>
</comment>
<dbReference type="InterPro" id="IPR005846">
    <property type="entry name" value="A-D-PHexomutase_a/b/a-III"/>
</dbReference>
<keyword evidence="6" id="KW-0597">Phosphoprotein</keyword>
<feature type="domain" description="Alpha-D-phosphohexomutase alpha/beta/alpha" evidence="11">
    <location>
        <begin position="12"/>
        <end position="141"/>
    </location>
</feature>
<evidence type="ECO:0000256" key="1">
    <source>
        <dbReference type="ARBA" id="ARBA00000586"/>
    </source>
</evidence>
<evidence type="ECO:0000256" key="2">
    <source>
        <dbReference type="ARBA" id="ARBA00001946"/>
    </source>
</evidence>
<evidence type="ECO:0000259" key="12">
    <source>
        <dbReference type="Pfam" id="PF02879"/>
    </source>
</evidence>
<dbReference type="EC" id="5.4.2.8" evidence="5"/>
<keyword evidence="15" id="KW-1185">Reference proteome</keyword>
<dbReference type="InterPro" id="IPR036900">
    <property type="entry name" value="A-D-PHexomutase_C_sf"/>
</dbReference>
<evidence type="ECO:0000313" key="15">
    <source>
        <dbReference type="Proteomes" id="UP001138802"/>
    </source>
</evidence>
<comment type="cofactor">
    <cofactor evidence="2">
        <name>Mg(2+)</name>
        <dbReference type="ChEBI" id="CHEBI:18420"/>
    </cofactor>
</comment>
<dbReference type="GO" id="GO:0005975">
    <property type="term" value="P:carbohydrate metabolic process"/>
    <property type="evidence" value="ECO:0007669"/>
    <property type="project" value="InterPro"/>
</dbReference>
<dbReference type="PANTHER" id="PTHR43771">
    <property type="entry name" value="PHOSPHOMANNOMUTASE"/>
    <property type="match status" value="1"/>
</dbReference>
<feature type="domain" description="Alpha-D-phosphohexomutase alpha/beta/alpha" evidence="12">
    <location>
        <begin position="159"/>
        <end position="254"/>
    </location>
</feature>
<reference evidence="14 15" key="1">
    <citation type="journal article" date="2020" name="Microorganisms">
        <title>Osmotic Adaptation and Compatible Solute Biosynthesis of Phototrophic Bacteria as Revealed from Genome Analyses.</title>
        <authorList>
            <person name="Imhoff J.F."/>
            <person name="Rahn T."/>
            <person name="Kunzel S."/>
            <person name="Keller A."/>
            <person name="Neulinger S.C."/>
        </authorList>
    </citation>
    <scope>NUCLEOTIDE SEQUENCE [LARGE SCALE GENOMIC DNA]</scope>
    <source>
        <strain evidence="14 15">DSM 21303</strain>
    </source>
</reference>
<keyword evidence="9 14" id="KW-0413">Isomerase</keyword>
<evidence type="ECO:0000256" key="4">
    <source>
        <dbReference type="ARBA" id="ARBA00010231"/>
    </source>
</evidence>
<evidence type="ECO:0000256" key="6">
    <source>
        <dbReference type="ARBA" id="ARBA00022553"/>
    </source>
</evidence>
<dbReference type="CDD" id="cd03089">
    <property type="entry name" value="PMM_PGM"/>
    <property type="match status" value="1"/>
</dbReference>
<keyword evidence="7" id="KW-0479">Metal-binding</keyword>